<protein>
    <submittedName>
        <fullName evidence="1">Uncharacterized protein</fullName>
    </submittedName>
</protein>
<accession>A0A0Q3XA73</accession>
<reference evidence="1 2" key="1">
    <citation type="submission" date="2015-10" db="EMBL/GenBank/DDBJ databases">
        <authorList>
            <person name="Gilbert D.G."/>
        </authorList>
    </citation>
    <scope>NUCLEOTIDE SEQUENCE [LARGE SCALE GENOMIC DNA]</scope>
    <source>
        <strain evidence="1">FVVF132</strain>
    </source>
</reference>
<keyword evidence="2" id="KW-1185">Reference proteome</keyword>
<dbReference type="EMBL" id="LMAW01000001">
    <property type="protein sequence ID" value="KQL61541.1"/>
    <property type="molecule type" value="Genomic_DNA"/>
</dbReference>
<proteinExistence type="predicted"/>
<name>A0A0Q3XA73_AMAAE</name>
<evidence type="ECO:0000313" key="1">
    <source>
        <dbReference type="EMBL" id="KQL61541.1"/>
    </source>
</evidence>
<evidence type="ECO:0000313" key="2">
    <source>
        <dbReference type="Proteomes" id="UP000051836"/>
    </source>
</evidence>
<comment type="caution">
    <text evidence="1">The sequence shown here is derived from an EMBL/GenBank/DDBJ whole genome shotgun (WGS) entry which is preliminary data.</text>
</comment>
<dbReference type="Proteomes" id="UP000051836">
    <property type="component" value="Unassembled WGS sequence"/>
</dbReference>
<dbReference type="AlphaFoldDB" id="A0A0Q3XA73"/>
<gene>
    <name evidence="1" type="ORF">AAES_14019</name>
</gene>
<organism evidence="1 2">
    <name type="scientific">Amazona aestiva</name>
    <name type="common">Blue-fronted Amazon parrot</name>
    <dbReference type="NCBI Taxonomy" id="12930"/>
    <lineage>
        <taxon>Eukaryota</taxon>
        <taxon>Metazoa</taxon>
        <taxon>Chordata</taxon>
        <taxon>Craniata</taxon>
        <taxon>Vertebrata</taxon>
        <taxon>Euteleostomi</taxon>
        <taxon>Archelosauria</taxon>
        <taxon>Archosauria</taxon>
        <taxon>Dinosauria</taxon>
        <taxon>Saurischia</taxon>
        <taxon>Theropoda</taxon>
        <taxon>Coelurosauria</taxon>
        <taxon>Aves</taxon>
        <taxon>Neognathae</taxon>
        <taxon>Neoaves</taxon>
        <taxon>Telluraves</taxon>
        <taxon>Australaves</taxon>
        <taxon>Psittaciformes</taxon>
        <taxon>Psittacidae</taxon>
        <taxon>Amazona</taxon>
    </lineage>
</organism>
<sequence length="73" mass="7920">MLVLLTRSSGCIVRMKLKLPEATHNAPDVLQRVAVIFLIQPPAMGRSPSLSMPALWSQNISLIEGSTCYPPSS</sequence>